<evidence type="ECO:0000313" key="1">
    <source>
        <dbReference type="EMBL" id="ALS38147.1"/>
    </source>
</evidence>
<accession>A0A0U2MYV6</accession>
<evidence type="ECO:0000313" key="2">
    <source>
        <dbReference type="Proteomes" id="UP000067523"/>
    </source>
</evidence>
<dbReference type="KEGG" id="erx:ATZ35_13620"/>
<dbReference type="EMBL" id="CP013655">
    <property type="protein sequence ID" value="ALS38147.1"/>
    <property type="molecule type" value="Genomic_DNA"/>
</dbReference>
<organism evidence="1 2">
    <name type="scientific">Enterococcus rotai</name>
    <dbReference type="NCBI Taxonomy" id="118060"/>
    <lineage>
        <taxon>Bacteria</taxon>
        <taxon>Bacillati</taxon>
        <taxon>Bacillota</taxon>
        <taxon>Bacilli</taxon>
        <taxon>Lactobacillales</taxon>
        <taxon>Enterococcaceae</taxon>
        <taxon>Enterococcus</taxon>
    </lineage>
</organism>
<sequence>MVLSTVVLDPDWPILNKEIPTFFFSDNYSIIILEFEKRCHYFCKKLNKFIGNVLQYSENKE</sequence>
<reference evidence="2" key="1">
    <citation type="submission" date="2015-12" db="EMBL/GenBank/DDBJ databases">
        <authorList>
            <person name="Lauer A."/>
            <person name="Humrighouse B."/>
            <person name="Loparev V."/>
            <person name="Shewmaker P.L."/>
            <person name="Whitney A.M."/>
            <person name="McLaughlin R.W."/>
        </authorList>
    </citation>
    <scope>NUCLEOTIDE SEQUENCE [LARGE SCALE GENOMIC DNA]</scope>
    <source>
        <strain evidence="2">LMG 26678</strain>
    </source>
</reference>
<proteinExistence type="predicted"/>
<dbReference type="STRING" id="118060.ATZ35_13620"/>
<dbReference type="AlphaFoldDB" id="A0A0U2MYV6"/>
<gene>
    <name evidence="1" type="ORF">ATZ35_13620</name>
</gene>
<name>A0A0U2MYV6_9ENTE</name>
<dbReference type="Proteomes" id="UP000067523">
    <property type="component" value="Chromosome"/>
</dbReference>
<protein>
    <submittedName>
        <fullName evidence="1">Uncharacterized protein</fullName>
    </submittedName>
</protein>
<keyword evidence="2" id="KW-1185">Reference proteome</keyword>